<dbReference type="InterPro" id="IPR006829">
    <property type="entry name" value="LXG_dom"/>
</dbReference>
<evidence type="ECO:0000313" key="3">
    <source>
        <dbReference type="EMBL" id="GBG94784.1"/>
    </source>
</evidence>
<dbReference type="AlphaFoldDB" id="A0A401ITD9"/>
<dbReference type="Pfam" id="PF04740">
    <property type="entry name" value="LXG"/>
    <property type="match status" value="1"/>
</dbReference>
<evidence type="ECO:0000259" key="2">
    <source>
        <dbReference type="Pfam" id="PF04740"/>
    </source>
</evidence>
<sequence>MLQNYYDVLFRLYDSYDKELEKFKATVHENDETALIDTDSFGPVKNKFSTAETDFADLERQFKQAYANIEDIVSVKNPSSSRYIQELHNTKKVLTNTEKWLGEINGDKLGTGALDLLADQKKELQQLSQTKGQSFTAAGAKAIYIDPDFKMQVKDSHAVTTKLEKQAADTHKAQVEKEGFMTALINGDLSAKDIDEICTNVNGRYDYVRGIVSTFGSPVTLKSFQKYGKSGRKADDLLMKDFRDLKQVLRKHPDNKYAQAALKKMGKGSFNQFLKGKPSKMKDFVKSWQKYEKVEGWVKNRTGKVSEMAGKYLPKVKGFGKLAKVGGWTTMGVSAGIDTGTSFVDKNSKGYHSVGKSVIHAGINSVKNIGPVTGAIAGAKIGAYFPGGAAIGAGAGLVIGEGLKIWGAVSPKTKKKVFDFVEKGSDKIYDKTIGKAVKKISLPGFRRGVRFA</sequence>
<dbReference type="OrthoDB" id="2224806at2"/>
<organism evidence="3 4">
    <name type="scientific">Ligilactobacillus salitolerans</name>
    <dbReference type="NCBI Taxonomy" id="1808352"/>
    <lineage>
        <taxon>Bacteria</taxon>
        <taxon>Bacillati</taxon>
        <taxon>Bacillota</taxon>
        <taxon>Bacilli</taxon>
        <taxon>Lactobacillales</taxon>
        <taxon>Lactobacillaceae</taxon>
        <taxon>Ligilactobacillus</taxon>
    </lineage>
</organism>
<reference evidence="3 4" key="1">
    <citation type="journal article" date="2019" name="Int. J. Syst. Evol. Microbiol.">
        <title>Lactobacillus salitolerans sp. nov., a novel lactic acid bacterium isolated from spent mushroom substrates.</title>
        <authorList>
            <person name="Tohno M."/>
            <person name="Tanizawa Y."/>
            <person name="Kojima Y."/>
            <person name="Sakamoto M."/>
            <person name="Nakamura Y."/>
            <person name="Ohkuma M."/>
            <person name="Kobayashi H."/>
        </authorList>
    </citation>
    <scope>NUCLEOTIDE SEQUENCE [LARGE SCALE GENOMIC DNA]</scope>
    <source>
        <strain evidence="3 4">YK43</strain>
    </source>
</reference>
<name>A0A401ITD9_9LACO</name>
<dbReference type="Proteomes" id="UP000286848">
    <property type="component" value="Unassembled WGS sequence"/>
</dbReference>
<comment type="similarity">
    <text evidence="1">In the N-terminal section; belongs to the LXG family.</text>
</comment>
<dbReference type="RefSeq" id="WP_124976512.1">
    <property type="nucleotide sequence ID" value="NZ_BFFP01000018.1"/>
</dbReference>
<dbReference type="EMBL" id="BFFP01000018">
    <property type="protein sequence ID" value="GBG94784.1"/>
    <property type="molecule type" value="Genomic_DNA"/>
</dbReference>
<protein>
    <recommendedName>
        <fullName evidence="2">LXG domain-containing protein</fullName>
    </recommendedName>
</protein>
<keyword evidence="4" id="KW-1185">Reference proteome</keyword>
<gene>
    <name evidence="3" type="ORF">LFYK43_12430</name>
</gene>
<comment type="caution">
    <text evidence="3">The sequence shown here is derived from an EMBL/GenBank/DDBJ whole genome shotgun (WGS) entry which is preliminary data.</text>
</comment>
<feature type="domain" description="LXG" evidence="2">
    <location>
        <begin position="12"/>
        <end position="104"/>
    </location>
</feature>
<evidence type="ECO:0000256" key="1">
    <source>
        <dbReference type="ARBA" id="ARBA00034117"/>
    </source>
</evidence>
<evidence type="ECO:0000313" key="4">
    <source>
        <dbReference type="Proteomes" id="UP000286848"/>
    </source>
</evidence>
<proteinExistence type="inferred from homology"/>
<accession>A0A401ITD9</accession>